<proteinExistence type="predicted"/>
<organism evidence="2 3">
    <name type="scientific">Edaphochlamys debaryana</name>
    <dbReference type="NCBI Taxonomy" id="47281"/>
    <lineage>
        <taxon>Eukaryota</taxon>
        <taxon>Viridiplantae</taxon>
        <taxon>Chlorophyta</taxon>
        <taxon>core chlorophytes</taxon>
        <taxon>Chlorophyceae</taxon>
        <taxon>CS clade</taxon>
        <taxon>Chlamydomonadales</taxon>
        <taxon>Chlamydomonadales incertae sedis</taxon>
        <taxon>Edaphochlamys</taxon>
    </lineage>
</organism>
<comment type="caution">
    <text evidence="2">The sequence shown here is derived from an EMBL/GenBank/DDBJ whole genome shotgun (WGS) entry which is preliminary data.</text>
</comment>
<feature type="region of interest" description="Disordered" evidence="1">
    <location>
        <begin position="178"/>
        <end position="201"/>
    </location>
</feature>
<feature type="region of interest" description="Disordered" evidence="1">
    <location>
        <begin position="366"/>
        <end position="385"/>
    </location>
</feature>
<accession>A0A835XQ05</accession>
<dbReference type="AlphaFoldDB" id="A0A835XQ05"/>
<evidence type="ECO:0000313" key="3">
    <source>
        <dbReference type="Proteomes" id="UP000612055"/>
    </source>
</evidence>
<dbReference type="Proteomes" id="UP000612055">
    <property type="component" value="Unassembled WGS sequence"/>
</dbReference>
<feature type="region of interest" description="Disordered" evidence="1">
    <location>
        <begin position="470"/>
        <end position="491"/>
    </location>
</feature>
<feature type="region of interest" description="Disordered" evidence="1">
    <location>
        <begin position="315"/>
        <end position="335"/>
    </location>
</feature>
<dbReference type="EMBL" id="JAEHOE010000159">
    <property type="protein sequence ID" value="KAG2484054.1"/>
    <property type="molecule type" value="Genomic_DNA"/>
</dbReference>
<feature type="compositionally biased region" description="Gly residues" evidence="1">
    <location>
        <begin position="777"/>
        <end position="789"/>
    </location>
</feature>
<reference evidence="2" key="1">
    <citation type="journal article" date="2020" name="bioRxiv">
        <title>Comparative genomics of Chlamydomonas.</title>
        <authorList>
            <person name="Craig R.J."/>
            <person name="Hasan A.R."/>
            <person name="Ness R.W."/>
            <person name="Keightley P.D."/>
        </authorList>
    </citation>
    <scope>NUCLEOTIDE SEQUENCE</scope>
    <source>
        <strain evidence="2">CCAP 11/70</strain>
    </source>
</reference>
<feature type="compositionally biased region" description="Low complexity" evidence="1">
    <location>
        <begin position="178"/>
        <end position="187"/>
    </location>
</feature>
<keyword evidence="3" id="KW-1185">Reference proteome</keyword>
<gene>
    <name evidence="2" type="ORF">HYH03_017144</name>
</gene>
<feature type="compositionally biased region" description="Gly residues" evidence="1">
    <location>
        <begin position="743"/>
        <end position="767"/>
    </location>
</feature>
<name>A0A835XQ05_9CHLO</name>
<evidence type="ECO:0000313" key="2">
    <source>
        <dbReference type="EMBL" id="KAG2484054.1"/>
    </source>
</evidence>
<feature type="compositionally biased region" description="Pro residues" evidence="1">
    <location>
        <begin position="188"/>
        <end position="198"/>
    </location>
</feature>
<protein>
    <submittedName>
        <fullName evidence="2">Uncharacterized protein</fullName>
    </submittedName>
</protein>
<evidence type="ECO:0000256" key="1">
    <source>
        <dbReference type="SAM" id="MobiDB-lite"/>
    </source>
</evidence>
<sequence>MAAPSLNRATLLDVLRILPTAGREALPGLLRVGFNPVAFAGRGSPQFDHLDFVIENRQVHSVAAHSGTRSQWFHDLCALISNAVAPSRLLGPRLPRLHIEASIFTGDGATAETEPATRLLPRCAAVTYPSLTAGTSAQATMTMIQRLGLPKPLCWSVGVGVRTAVRLGRFSPPPQAAGLCGGAAAAGQPPPPPPPAPLDPSELVRRALSRMRRPVRPSSSDAGPTQIILSGRTVQRLLLDPPALRAWLERLRAEPCDAEGALMPAASGAGAEGGDEPFTSFRPLPGAGVMVLTCRPGKVWGDVVVDALSASAGSVTGGAGGGGGSGGGGSEQALESAVSVSQSTINRVCDAAAAAFLCGQPGADSCEGGGAGSGGSEVPDAGGTGTVLQALWDGAGLLEAGTSAGAPAASTSGGDGSGGIYSDLGPAGELDWVRWLLDTWEGLRTLPAEEPLGTPATGSVSGPQAAVMVQAGPGQDAPGPQPGPQQGEHAETVSLRLSCREIKLDVLSSLSAACFKPTDFVEVHSAVPLQPSLAKVALFPVAASARGFQRFRGLGFGLENGQLHSVEVKGGGSPRSYRNLAALLANAVLPSRLLGSQPARIASLQVQATIVASQGPAEPDPAAALLAGCDNIWCHKLVGGASTQAMYGVIQRLGLPEQLVWDAGPRARGGGGVAVRLRPHNPVPPPPAAGLARRGLEAANGKTPFPSRRTAAGGAAARWRAAAEAWNAVALAAVVPKPPSLGSVGGGAADSRGGGASGSGSAGGVGSAGVSRAGARATGGDGDGGGGGSDLSVEPATVSWDEAFPKVLQALWDGTVKPGASTSSGASAASTAAAAAAAEAATAAT</sequence>
<feature type="region of interest" description="Disordered" evidence="1">
    <location>
        <begin position="740"/>
        <end position="794"/>
    </location>
</feature>
<feature type="compositionally biased region" description="Gly residues" evidence="1">
    <location>
        <begin position="315"/>
        <end position="330"/>
    </location>
</feature>